<evidence type="ECO:0000313" key="1">
    <source>
        <dbReference type="EMBL" id="GAA0728653.1"/>
    </source>
</evidence>
<keyword evidence="2" id="KW-1185">Reference proteome</keyword>
<evidence type="ECO:0008006" key="3">
    <source>
        <dbReference type="Google" id="ProtNLM"/>
    </source>
</evidence>
<protein>
    <recommendedName>
        <fullName evidence="3">Metal-binding protein</fullName>
    </recommendedName>
</protein>
<dbReference type="EMBL" id="BAAACF010000003">
    <property type="protein sequence ID" value="GAA0728653.1"/>
    <property type="molecule type" value="Genomic_DNA"/>
</dbReference>
<organism evidence="1 2">
    <name type="scientific">Clostridium malenominatum</name>
    <dbReference type="NCBI Taxonomy" id="1539"/>
    <lineage>
        <taxon>Bacteria</taxon>
        <taxon>Bacillati</taxon>
        <taxon>Bacillota</taxon>
        <taxon>Clostridia</taxon>
        <taxon>Eubacteriales</taxon>
        <taxon>Clostridiaceae</taxon>
        <taxon>Clostridium</taxon>
    </lineage>
</organism>
<gene>
    <name evidence="1" type="ORF">GCM10008905_27860</name>
</gene>
<accession>A0ABP3UAL4</accession>
<evidence type="ECO:0000313" key="2">
    <source>
        <dbReference type="Proteomes" id="UP001500339"/>
    </source>
</evidence>
<comment type="caution">
    <text evidence="1">The sequence shown here is derived from an EMBL/GenBank/DDBJ whole genome shotgun (WGS) entry which is preliminary data.</text>
</comment>
<dbReference type="Proteomes" id="UP001500339">
    <property type="component" value="Unassembled WGS sequence"/>
</dbReference>
<reference evidence="2" key="1">
    <citation type="journal article" date="2019" name="Int. J. Syst. Evol. Microbiol.">
        <title>The Global Catalogue of Microorganisms (GCM) 10K type strain sequencing project: providing services to taxonomists for standard genome sequencing and annotation.</title>
        <authorList>
            <consortium name="The Broad Institute Genomics Platform"/>
            <consortium name="The Broad Institute Genome Sequencing Center for Infectious Disease"/>
            <person name="Wu L."/>
            <person name="Ma J."/>
        </authorList>
    </citation>
    <scope>NUCLEOTIDE SEQUENCE [LARGE SCALE GENOMIC DNA]</scope>
    <source>
        <strain evidence="2">JCM 1405</strain>
    </source>
</reference>
<dbReference type="RefSeq" id="WP_343770610.1">
    <property type="nucleotide sequence ID" value="NZ_BAAACF010000003.1"/>
</dbReference>
<proteinExistence type="predicted"/>
<sequence length="81" mass="9492">MTIKDVMKFIESEYNIINNTPCEMCGGELVADYSNVDLIDDIPHDICFCICSHCGHEKIFEFYAPFIDEIQKRKKRKRTLN</sequence>
<name>A0ABP3UAL4_9CLOT</name>